<dbReference type="Pfam" id="PF01242">
    <property type="entry name" value="PTPS"/>
    <property type="match status" value="1"/>
</dbReference>
<dbReference type="Proteomes" id="UP001165427">
    <property type="component" value="Unassembled WGS sequence"/>
</dbReference>
<keyword evidence="5 7" id="KW-0862">Zinc</keyword>
<name>A0AA41UJI3_9BACT</name>
<evidence type="ECO:0000313" key="9">
    <source>
        <dbReference type="Proteomes" id="UP001165427"/>
    </source>
</evidence>
<dbReference type="Gene3D" id="3.30.479.10">
    <property type="entry name" value="6-pyruvoyl tetrahydropterin synthase/QueD"/>
    <property type="match status" value="1"/>
</dbReference>
<dbReference type="PANTHER" id="PTHR12589">
    <property type="entry name" value="PYRUVOYL TETRAHYDROBIOPTERIN SYNTHASE"/>
    <property type="match status" value="1"/>
</dbReference>
<gene>
    <name evidence="8" type="primary">queD</name>
    <name evidence="8" type="ORF">MRX98_11325</name>
</gene>
<dbReference type="RefSeq" id="WP_246907662.1">
    <property type="nucleotide sequence ID" value="NZ_JALJRB010000011.1"/>
</dbReference>
<feature type="active site" description="Proton acceptor" evidence="6">
    <location>
        <position position="23"/>
    </location>
</feature>
<evidence type="ECO:0000256" key="5">
    <source>
        <dbReference type="PIRNR" id="PIRNR006113"/>
    </source>
</evidence>
<organism evidence="8 9">
    <name type="scientific">Desulfatitalea alkaliphila</name>
    <dbReference type="NCBI Taxonomy" id="2929485"/>
    <lineage>
        <taxon>Bacteria</taxon>
        <taxon>Pseudomonadati</taxon>
        <taxon>Thermodesulfobacteriota</taxon>
        <taxon>Desulfobacteria</taxon>
        <taxon>Desulfobacterales</taxon>
        <taxon>Desulfosarcinaceae</taxon>
        <taxon>Desulfatitalea</taxon>
    </lineage>
</organism>
<dbReference type="EMBL" id="JALJRB010000011">
    <property type="protein sequence ID" value="MCJ8501164.1"/>
    <property type="molecule type" value="Genomic_DNA"/>
</dbReference>
<keyword evidence="9" id="KW-1185">Reference proteome</keyword>
<accession>A0AA41UJI3</accession>
<feature type="binding site" evidence="7">
    <location>
        <position position="14"/>
    </location>
    <ligand>
        <name>Zn(2+)</name>
        <dbReference type="ChEBI" id="CHEBI:29105"/>
    </ligand>
</feature>
<comment type="cofactor">
    <cofactor evidence="5 7">
        <name>Zn(2+)</name>
        <dbReference type="ChEBI" id="CHEBI:29105"/>
    </cofactor>
    <text evidence="5 7">Binds 1 zinc ion per subunit.</text>
</comment>
<dbReference type="SUPFAM" id="SSF55620">
    <property type="entry name" value="Tetrahydrobiopterin biosynthesis enzymes-like"/>
    <property type="match status" value="1"/>
</dbReference>
<keyword evidence="5" id="KW-0671">Queuosine biosynthesis</keyword>
<feature type="binding site" evidence="7">
    <location>
        <position position="29"/>
    </location>
    <ligand>
        <name>Zn(2+)</name>
        <dbReference type="ChEBI" id="CHEBI:29105"/>
    </ligand>
</feature>
<comment type="similarity">
    <text evidence="2 5">Belongs to the PTPS family. QueD subfamily.</text>
</comment>
<proteinExistence type="inferred from homology"/>
<feature type="binding site" evidence="7">
    <location>
        <position position="27"/>
    </location>
    <ligand>
        <name>Zn(2+)</name>
        <dbReference type="ChEBI" id="CHEBI:29105"/>
    </ligand>
</feature>
<keyword evidence="5 8" id="KW-0456">Lyase</keyword>
<dbReference type="EC" id="4.-.-.-" evidence="5"/>
<dbReference type="NCBIfam" id="TIGR03367">
    <property type="entry name" value="queuosine_QueD"/>
    <property type="match status" value="1"/>
</dbReference>
<evidence type="ECO:0000256" key="7">
    <source>
        <dbReference type="PIRSR" id="PIRSR006113-2"/>
    </source>
</evidence>
<evidence type="ECO:0000256" key="2">
    <source>
        <dbReference type="ARBA" id="ARBA00008900"/>
    </source>
</evidence>
<protein>
    <recommendedName>
        <fullName evidence="3 5">6-carboxy-5,6,7,8-tetrahydropterin synthase</fullName>
        <ecNumber evidence="5">4.-.-.-</ecNumber>
    </recommendedName>
</protein>
<evidence type="ECO:0000256" key="3">
    <source>
        <dbReference type="ARBA" id="ARBA00018141"/>
    </source>
</evidence>
<evidence type="ECO:0000313" key="8">
    <source>
        <dbReference type="EMBL" id="MCJ8501164.1"/>
    </source>
</evidence>
<evidence type="ECO:0000256" key="6">
    <source>
        <dbReference type="PIRSR" id="PIRSR006113-1"/>
    </source>
</evidence>
<dbReference type="GO" id="GO:0046872">
    <property type="term" value="F:metal ion binding"/>
    <property type="evidence" value="ECO:0007669"/>
    <property type="project" value="UniProtKB-KW"/>
</dbReference>
<dbReference type="InterPro" id="IPR038418">
    <property type="entry name" value="6-PTP_synth/QueD_sf"/>
</dbReference>
<dbReference type="GO" id="GO:0070497">
    <property type="term" value="F:6-carboxytetrahydropterin synthase activity"/>
    <property type="evidence" value="ECO:0007669"/>
    <property type="project" value="UniProtKB-EC"/>
</dbReference>
<comment type="pathway">
    <text evidence="1 5">Purine metabolism; 7-cyano-7-deazaguanine biosynthesis.</text>
</comment>
<keyword evidence="5 7" id="KW-0479">Metal-binding</keyword>
<comment type="caution">
    <text evidence="8">The sequence shown here is derived from an EMBL/GenBank/DDBJ whole genome shotgun (WGS) entry which is preliminary data.</text>
</comment>
<dbReference type="AlphaFoldDB" id="A0AA41UJI3"/>
<evidence type="ECO:0000256" key="4">
    <source>
        <dbReference type="ARBA" id="ARBA00048807"/>
    </source>
</evidence>
<feature type="active site" description="Charge relay system" evidence="6">
    <location>
        <position position="111"/>
    </location>
</feature>
<dbReference type="PIRSF" id="PIRSF006113">
    <property type="entry name" value="PTP_synth"/>
    <property type="match status" value="1"/>
</dbReference>
<dbReference type="PANTHER" id="PTHR12589:SF8">
    <property type="entry name" value="6-CARBOXY-5,6,7,8-TETRAHYDROPTERIN SYNTHASE"/>
    <property type="match status" value="1"/>
</dbReference>
<comment type="catalytic activity">
    <reaction evidence="4 5">
        <text>7,8-dihydroneopterin 3'-triphosphate + H2O = 6-carboxy-5,6,7,8-tetrahydropterin + triphosphate + acetaldehyde + 2 H(+)</text>
        <dbReference type="Rhea" id="RHEA:27966"/>
        <dbReference type="ChEBI" id="CHEBI:15343"/>
        <dbReference type="ChEBI" id="CHEBI:15377"/>
        <dbReference type="ChEBI" id="CHEBI:15378"/>
        <dbReference type="ChEBI" id="CHEBI:18036"/>
        <dbReference type="ChEBI" id="CHEBI:58462"/>
        <dbReference type="ChEBI" id="CHEBI:61032"/>
        <dbReference type="EC" id="4.1.2.50"/>
    </reaction>
</comment>
<evidence type="ECO:0000256" key="1">
    <source>
        <dbReference type="ARBA" id="ARBA00005061"/>
    </source>
</evidence>
<dbReference type="GO" id="GO:0008616">
    <property type="term" value="P:tRNA queuosine(34) biosynthetic process"/>
    <property type="evidence" value="ECO:0007669"/>
    <property type="project" value="UniProtKB-KW"/>
</dbReference>
<dbReference type="InterPro" id="IPR007115">
    <property type="entry name" value="6-PTP_synth/QueD"/>
</dbReference>
<reference evidence="8" key="1">
    <citation type="submission" date="2022-04" db="EMBL/GenBank/DDBJ databases">
        <title>Desulfatitalea alkaliphila sp. nov., a novel anaerobic sulfate-reducing bacterium isolated from terrestrial mud volcano, Taman Peninsula, Russia.</title>
        <authorList>
            <person name="Khomyakova M.A."/>
            <person name="Merkel A.Y."/>
            <person name="Slobodkin A.I."/>
        </authorList>
    </citation>
    <scope>NUCLEOTIDE SEQUENCE</scope>
    <source>
        <strain evidence="8">M08but</strain>
    </source>
</reference>
<feature type="active site" description="Charge relay system" evidence="6">
    <location>
        <position position="67"/>
    </location>
</feature>
<sequence length="121" mass="13586">MFELKILTHFAAAHQLRMVAKKCENLHGHNWKVEVCVAGDTLNSWGVLMDFGELKVHVAEVIDTLDHKFLNELPFFKGNPSSENIAVYIAQALAAKLEGTDVRVSRVTTWESEDACATYRP</sequence>